<dbReference type="AlphaFoldDB" id="A0A8G2BK06"/>
<gene>
    <name evidence="1" type="ORF">SAMN05660686_03487</name>
</gene>
<reference evidence="1 2" key="1">
    <citation type="submission" date="2016-10" db="EMBL/GenBank/DDBJ databases">
        <authorList>
            <person name="Varghese N."/>
            <person name="Submissions S."/>
        </authorList>
    </citation>
    <scope>NUCLEOTIDE SEQUENCE [LARGE SCALE GENOMIC DNA]</scope>
    <source>
        <strain evidence="1 2">DSM 18839</strain>
    </source>
</reference>
<comment type="caution">
    <text evidence="1">The sequence shown here is derived from an EMBL/GenBank/DDBJ whole genome shotgun (WGS) entry which is preliminary data.</text>
</comment>
<evidence type="ECO:0008006" key="3">
    <source>
        <dbReference type="Google" id="ProtNLM"/>
    </source>
</evidence>
<dbReference type="Proteomes" id="UP000198615">
    <property type="component" value="Unassembled WGS sequence"/>
</dbReference>
<proteinExistence type="predicted"/>
<accession>A0A8G2BK06</accession>
<name>A0A8G2BK06_9PROT</name>
<evidence type="ECO:0000313" key="2">
    <source>
        <dbReference type="Proteomes" id="UP000198615"/>
    </source>
</evidence>
<dbReference type="EMBL" id="FNBW01000011">
    <property type="protein sequence ID" value="SDG14421.1"/>
    <property type="molecule type" value="Genomic_DNA"/>
</dbReference>
<protein>
    <recommendedName>
        <fullName evidence="3">Ribbon-helix-helix protein, copG family</fullName>
    </recommendedName>
</protein>
<keyword evidence="2" id="KW-1185">Reference proteome</keyword>
<dbReference type="RefSeq" id="WP_245702022.1">
    <property type="nucleotide sequence ID" value="NZ_FNBW01000011.1"/>
</dbReference>
<organism evidence="1 2">
    <name type="scientific">Thalassobaculum litoreum DSM 18839</name>
    <dbReference type="NCBI Taxonomy" id="1123362"/>
    <lineage>
        <taxon>Bacteria</taxon>
        <taxon>Pseudomonadati</taxon>
        <taxon>Pseudomonadota</taxon>
        <taxon>Alphaproteobacteria</taxon>
        <taxon>Rhodospirillales</taxon>
        <taxon>Thalassobaculaceae</taxon>
        <taxon>Thalassobaculum</taxon>
    </lineage>
</organism>
<evidence type="ECO:0000313" key="1">
    <source>
        <dbReference type="EMBL" id="SDG14421.1"/>
    </source>
</evidence>
<sequence length="75" mass="8820">MPASDQSGLRTVRLQIMLDRDELDSIDDWRYRHRMPSLAAAIRELIRRGMLMSETVLEDEIDLTDRVRSTDFRAI</sequence>